<sequence length="399" mass="45175">MSAIFRVLVNNQTYTDRSSHALQSALSHAYHKSEAFCMCHSQPVKLIIKCYHKGTLNVMHGLARWPETGFDHHQDCLFFGDNPIDRLQHALPAVVKTEEGLQRIYLEAGLELPSKASVPGQLKSFKSKSAEVKRNRLDDATLLNTLWRTSSLNIFRGKSTQWFQACYAILNAAKRFIINQSGATLDQYLLIAAANHDKLINAHNQTVMAHAGNGKHQLLVIGRLHHIHPEKKRQILPLKEFSGIPRISVQREQLESFLNAHQHVGDNSIGQTSKIMLARIAPDNKEWWNCESLNGMITDQNLIPCNSIAELAFAAFLVSQERRFVRIIHEGPDDLQSRCQFILIDGFPRTYCEVFDSLLQDGVDNIALRGKFFEGSGKRYLSWIREDGSPFPTLPEVQN</sequence>
<organism evidence="1 2">
    <name type="scientific">Undibacterium oligocarboniphilum</name>
    <dbReference type="NCBI Taxonomy" id="666702"/>
    <lineage>
        <taxon>Bacteria</taxon>
        <taxon>Pseudomonadati</taxon>
        <taxon>Pseudomonadota</taxon>
        <taxon>Betaproteobacteria</taxon>
        <taxon>Burkholderiales</taxon>
        <taxon>Oxalobacteraceae</taxon>
        <taxon>Undibacterium</taxon>
    </lineage>
</organism>
<evidence type="ECO:0000313" key="2">
    <source>
        <dbReference type="Proteomes" id="UP000588051"/>
    </source>
</evidence>
<proteinExistence type="predicted"/>
<dbReference type="Pfam" id="PF06666">
    <property type="entry name" value="DUF1173"/>
    <property type="match status" value="1"/>
</dbReference>
<evidence type="ECO:0000313" key="1">
    <source>
        <dbReference type="EMBL" id="NVO79419.1"/>
    </source>
</evidence>
<dbReference type="InterPro" id="IPR009553">
    <property type="entry name" value="DUF1173"/>
</dbReference>
<dbReference type="EMBL" id="JABXYJ010000014">
    <property type="protein sequence ID" value="NVO79419.1"/>
    <property type="molecule type" value="Genomic_DNA"/>
</dbReference>
<gene>
    <name evidence="1" type="ORF">HV832_16490</name>
</gene>
<dbReference type="AlphaFoldDB" id="A0A850QK35"/>
<comment type="caution">
    <text evidence="1">The sequence shown here is derived from an EMBL/GenBank/DDBJ whole genome shotgun (WGS) entry which is preliminary data.</text>
</comment>
<dbReference type="RefSeq" id="WP_176805088.1">
    <property type="nucleotide sequence ID" value="NZ_JABXYJ010000014.1"/>
</dbReference>
<protein>
    <submittedName>
        <fullName evidence="1">DUF1173 family protein</fullName>
    </submittedName>
</protein>
<keyword evidence="2" id="KW-1185">Reference proteome</keyword>
<reference evidence="1 2" key="1">
    <citation type="submission" date="2020-06" db="EMBL/GenBank/DDBJ databases">
        <authorList>
            <person name="Qiu C."/>
            <person name="Liu Z."/>
        </authorList>
    </citation>
    <scope>NUCLEOTIDE SEQUENCE [LARGE SCALE GENOMIC DNA]</scope>
    <source>
        <strain evidence="1 2">EM 1</strain>
    </source>
</reference>
<name>A0A850QK35_9BURK</name>
<accession>A0A850QK35</accession>
<dbReference type="Proteomes" id="UP000588051">
    <property type="component" value="Unassembled WGS sequence"/>
</dbReference>